<comment type="caution">
    <text evidence="8">The sequence shown here is derived from an EMBL/GenBank/DDBJ whole genome shotgun (WGS) entry which is preliminary data.</text>
</comment>
<dbReference type="Proteomes" id="UP000678393">
    <property type="component" value="Unassembled WGS sequence"/>
</dbReference>
<evidence type="ECO:0000256" key="1">
    <source>
        <dbReference type="ARBA" id="ARBA00004141"/>
    </source>
</evidence>
<dbReference type="EMBL" id="CAJHNH020003410">
    <property type="protein sequence ID" value="CAG5129238.1"/>
    <property type="molecule type" value="Genomic_DNA"/>
</dbReference>
<gene>
    <name evidence="8" type="ORF">CUNI_LOCUS14796</name>
</gene>
<dbReference type="InterPro" id="IPR036734">
    <property type="entry name" value="Neur_chan_lig-bd_sf"/>
</dbReference>
<feature type="domain" description="Neurotransmitter-gated ion-channel ligand-binding" evidence="6">
    <location>
        <begin position="33"/>
        <end position="200"/>
    </location>
</feature>
<dbReference type="InterPro" id="IPR036719">
    <property type="entry name" value="Neuro-gated_channel_TM_sf"/>
</dbReference>
<dbReference type="InterPro" id="IPR018000">
    <property type="entry name" value="Neurotransmitter_ion_chnl_CS"/>
</dbReference>
<dbReference type="AlphaFoldDB" id="A0A8S3ZN53"/>
<evidence type="ECO:0000256" key="4">
    <source>
        <dbReference type="ARBA" id="ARBA00023136"/>
    </source>
</evidence>
<dbReference type="CDD" id="cd18989">
    <property type="entry name" value="LGIC_ECD_cation"/>
    <property type="match status" value="1"/>
</dbReference>
<evidence type="ECO:0000313" key="8">
    <source>
        <dbReference type="EMBL" id="CAG5129238.1"/>
    </source>
</evidence>
<evidence type="ECO:0000256" key="5">
    <source>
        <dbReference type="RuleBase" id="RU000687"/>
    </source>
</evidence>
<keyword evidence="5" id="KW-0407">Ion channel</keyword>
<dbReference type="PROSITE" id="PS00236">
    <property type="entry name" value="NEUROTR_ION_CHANNEL"/>
    <property type="match status" value="1"/>
</dbReference>
<dbReference type="Gene3D" id="1.20.58.390">
    <property type="entry name" value="Neurotransmitter-gated ion-channel transmembrane domain"/>
    <property type="match status" value="1"/>
</dbReference>
<dbReference type="FunFam" id="2.70.170.10:FF:000028">
    <property type="entry name" value="AcetylCholine Receptor"/>
    <property type="match status" value="1"/>
</dbReference>
<accession>A0A8S3ZN53</accession>
<dbReference type="Gene3D" id="2.70.170.10">
    <property type="entry name" value="Neurotransmitter-gated ion-channel ligand-binding domain"/>
    <property type="match status" value="1"/>
</dbReference>
<dbReference type="Pfam" id="PF02931">
    <property type="entry name" value="Neur_chan_LBD"/>
    <property type="match status" value="1"/>
</dbReference>
<comment type="caution">
    <text evidence="5">Lacks conserved residue(s) required for the propagation of feature annotation.</text>
</comment>
<keyword evidence="5" id="KW-0406">Ion transport</keyword>
<feature type="transmembrane region" description="Helical" evidence="5">
    <location>
        <begin position="232"/>
        <end position="250"/>
    </location>
</feature>
<proteinExistence type="inferred from homology"/>
<reference evidence="8" key="1">
    <citation type="submission" date="2021-04" db="EMBL/GenBank/DDBJ databases">
        <authorList>
            <consortium name="Molecular Ecology Group"/>
        </authorList>
    </citation>
    <scope>NUCLEOTIDE SEQUENCE</scope>
</reference>
<evidence type="ECO:0000259" key="7">
    <source>
        <dbReference type="Pfam" id="PF02932"/>
    </source>
</evidence>
<name>A0A8S3ZN53_9EUPU</name>
<dbReference type="OrthoDB" id="6153337at2759"/>
<protein>
    <submittedName>
        <fullName evidence="8">Uncharacterized protein</fullName>
    </submittedName>
</protein>
<feature type="transmembrane region" description="Helical" evidence="5">
    <location>
        <begin position="201"/>
        <end position="220"/>
    </location>
</feature>
<evidence type="ECO:0000313" key="9">
    <source>
        <dbReference type="Proteomes" id="UP000678393"/>
    </source>
</evidence>
<keyword evidence="2 5" id="KW-0812">Transmembrane</keyword>
<dbReference type="SUPFAM" id="SSF63712">
    <property type="entry name" value="Nicotinic receptor ligand binding domain-like"/>
    <property type="match status" value="1"/>
</dbReference>
<keyword evidence="4 5" id="KW-0472">Membrane</keyword>
<keyword evidence="3 5" id="KW-1133">Transmembrane helix</keyword>
<dbReference type="GO" id="GO:0005230">
    <property type="term" value="F:extracellular ligand-gated monoatomic ion channel activity"/>
    <property type="evidence" value="ECO:0007669"/>
    <property type="project" value="InterPro"/>
</dbReference>
<evidence type="ECO:0000256" key="3">
    <source>
        <dbReference type="ARBA" id="ARBA00022989"/>
    </source>
</evidence>
<dbReference type="InterPro" id="IPR006202">
    <property type="entry name" value="Neur_chan_lig-bd"/>
</dbReference>
<organism evidence="8 9">
    <name type="scientific">Candidula unifasciata</name>
    <dbReference type="NCBI Taxonomy" id="100452"/>
    <lineage>
        <taxon>Eukaryota</taxon>
        <taxon>Metazoa</taxon>
        <taxon>Spiralia</taxon>
        <taxon>Lophotrochozoa</taxon>
        <taxon>Mollusca</taxon>
        <taxon>Gastropoda</taxon>
        <taxon>Heterobranchia</taxon>
        <taxon>Euthyneura</taxon>
        <taxon>Panpulmonata</taxon>
        <taxon>Eupulmonata</taxon>
        <taxon>Stylommatophora</taxon>
        <taxon>Helicina</taxon>
        <taxon>Helicoidea</taxon>
        <taxon>Geomitridae</taxon>
        <taxon>Candidula</taxon>
    </lineage>
</organism>
<feature type="domain" description="Neurotransmitter-gated ion-channel transmembrane" evidence="7">
    <location>
        <begin position="207"/>
        <end position="269"/>
    </location>
</feature>
<dbReference type="Pfam" id="PF02932">
    <property type="entry name" value="Neur_chan_memb"/>
    <property type="match status" value="1"/>
</dbReference>
<dbReference type="PANTHER" id="PTHR18945">
    <property type="entry name" value="NEUROTRANSMITTER GATED ION CHANNEL"/>
    <property type="match status" value="1"/>
</dbReference>
<dbReference type="CDD" id="cd19051">
    <property type="entry name" value="LGIC_TM_cation"/>
    <property type="match status" value="1"/>
</dbReference>
<dbReference type="GO" id="GO:0004888">
    <property type="term" value="F:transmembrane signaling receptor activity"/>
    <property type="evidence" value="ECO:0007669"/>
    <property type="project" value="InterPro"/>
</dbReference>
<comment type="subcellular location">
    <subcellularLocation>
        <location evidence="1">Membrane</location>
        <topology evidence="1">Multi-pass membrane protein</topology>
    </subcellularLocation>
</comment>
<evidence type="ECO:0000256" key="2">
    <source>
        <dbReference type="ARBA" id="ARBA00022692"/>
    </source>
</evidence>
<dbReference type="PRINTS" id="PR00252">
    <property type="entry name" value="NRIONCHANNEL"/>
</dbReference>
<sequence>MYICVILFGETEMKSLLETLFEGYNPLVRPSRTIDTKQQILFLRGFLKIIWRDELLQWDPAKNGGIERIVIPQNRVWKPDLVIHNTANGNDKLGSDAIFVAVRSYGRVTWYPPLYLESTCKLDMSKYPFDVSVCPVDIWSWSHDNTSVFFQKCDSPIKLETMLVNGEYEISSAGSVKITDKYDKLFYDKIMFNIRLARRPAYVAISLLIPVNLLAILSIMSFIMPPDEQEKVNISVTILLSFTVFLTFIDNSIPPNSDNVSLLGDIFIISDFFFFLFYIPLLLRFCFPSVVGNSFSFSKKIGMDTRKTARSCVAMSRTQASLPRQSSFVVAQALSTSLEETTMIRFNPKVVRNENLSQKIVKVLIQVSAVLH</sequence>
<evidence type="ECO:0000259" key="6">
    <source>
        <dbReference type="Pfam" id="PF02931"/>
    </source>
</evidence>
<dbReference type="InterPro" id="IPR006201">
    <property type="entry name" value="Neur_channel"/>
</dbReference>
<dbReference type="GO" id="GO:0016020">
    <property type="term" value="C:membrane"/>
    <property type="evidence" value="ECO:0007669"/>
    <property type="project" value="UniProtKB-SubCell"/>
</dbReference>
<comment type="similarity">
    <text evidence="5">Belongs to the ligand-gated ion channel (TC 1.A.9) family.</text>
</comment>
<keyword evidence="5" id="KW-0813">Transport</keyword>
<dbReference type="InterPro" id="IPR006029">
    <property type="entry name" value="Neurotrans-gated_channel_TM"/>
</dbReference>
<dbReference type="InterPro" id="IPR038050">
    <property type="entry name" value="Neuro_actylchol_rec"/>
</dbReference>
<dbReference type="SUPFAM" id="SSF90112">
    <property type="entry name" value="Neurotransmitter-gated ion-channel transmembrane pore"/>
    <property type="match status" value="1"/>
</dbReference>
<keyword evidence="9" id="KW-1185">Reference proteome</keyword>